<dbReference type="OrthoDB" id="1924287at2759"/>
<protein>
    <recommendedName>
        <fullName evidence="7">MI domain-containing protein</fullName>
    </recommendedName>
</protein>
<keyword evidence="9" id="KW-1185">Reference proteome</keyword>
<comment type="similarity">
    <text evidence="2">Belongs to the CWC22 family.</text>
</comment>
<dbReference type="InterPro" id="IPR003891">
    <property type="entry name" value="Initiation_fac_eIF4g_MI"/>
</dbReference>
<gene>
    <name evidence="8" type="ORF">SVUK_LOCUS20176</name>
</gene>
<dbReference type="InterPro" id="IPR016024">
    <property type="entry name" value="ARM-type_fold"/>
</dbReference>
<dbReference type="AlphaFoldDB" id="A0A3P7M1M6"/>
<evidence type="ECO:0000256" key="2">
    <source>
        <dbReference type="ARBA" id="ARBA00006856"/>
    </source>
</evidence>
<name>A0A3P7M1M6_STRVU</name>
<evidence type="ECO:0000256" key="5">
    <source>
        <dbReference type="ARBA" id="ARBA00023242"/>
    </source>
</evidence>
<evidence type="ECO:0000256" key="3">
    <source>
        <dbReference type="ARBA" id="ARBA00022664"/>
    </source>
</evidence>
<dbReference type="GO" id="GO:0003723">
    <property type="term" value="F:RNA binding"/>
    <property type="evidence" value="ECO:0007669"/>
    <property type="project" value="TreeGrafter"/>
</dbReference>
<evidence type="ECO:0000313" key="9">
    <source>
        <dbReference type="Proteomes" id="UP000270094"/>
    </source>
</evidence>
<dbReference type="SUPFAM" id="SSF48371">
    <property type="entry name" value="ARM repeat"/>
    <property type="match status" value="1"/>
</dbReference>
<evidence type="ECO:0000256" key="1">
    <source>
        <dbReference type="ARBA" id="ARBA00004123"/>
    </source>
</evidence>
<dbReference type="GO" id="GO:0000398">
    <property type="term" value="P:mRNA splicing, via spliceosome"/>
    <property type="evidence" value="ECO:0007669"/>
    <property type="project" value="TreeGrafter"/>
</dbReference>
<keyword evidence="3" id="KW-0507">mRNA processing</keyword>
<feature type="region of interest" description="Disordered" evidence="6">
    <location>
        <begin position="70"/>
        <end position="108"/>
    </location>
</feature>
<evidence type="ECO:0000256" key="4">
    <source>
        <dbReference type="ARBA" id="ARBA00023187"/>
    </source>
</evidence>
<proteinExistence type="inferred from homology"/>
<dbReference type="GO" id="GO:0071013">
    <property type="term" value="C:catalytic step 2 spliceosome"/>
    <property type="evidence" value="ECO:0007669"/>
    <property type="project" value="TreeGrafter"/>
</dbReference>
<feature type="domain" description="MI" evidence="7">
    <location>
        <begin position="120"/>
        <end position="150"/>
    </location>
</feature>
<evidence type="ECO:0000259" key="7">
    <source>
        <dbReference type="Pfam" id="PF02847"/>
    </source>
</evidence>
<dbReference type="PANTHER" id="PTHR18034">
    <property type="entry name" value="CELL CYCLE CONTROL PROTEIN CWF22-RELATED"/>
    <property type="match status" value="1"/>
</dbReference>
<dbReference type="Pfam" id="PF02847">
    <property type="entry name" value="MA3"/>
    <property type="match status" value="1"/>
</dbReference>
<dbReference type="Proteomes" id="UP000270094">
    <property type="component" value="Unassembled WGS sequence"/>
</dbReference>
<reference evidence="8 9" key="1">
    <citation type="submission" date="2018-11" db="EMBL/GenBank/DDBJ databases">
        <authorList>
            <consortium name="Pathogen Informatics"/>
        </authorList>
    </citation>
    <scope>NUCLEOTIDE SEQUENCE [LARGE SCALE GENOMIC DNA]</scope>
</reference>
<comment type="subcellular location">
    <subcellularLocation>
        <location evidence="1">Nucleus</location>
    </subcellularLocation>
</comment>
<dbReference type="Gene3D" id="1.25.40.180">
    <property type="match status" value="1"/>
</dbReference>
<dbReference type="PANTHER" id="PTHR18034:SF3">
    <property type="entry name" value="PRE-MRNA-SPLICING FACTOR CWC22 HOMOLOG"/>
    <property type="match status" value="1"/>
</dbReference>
<sequence length="162" mass="18217">MIEVVMAIRKDKFKAYPAVLEELDLIDEDDQITHTLSLEDAINPENELNVFKLDPEFEKNEKQYEEIRAEIIGDADDSDEEGSDEDGEGSGGEVDEEQAAAATSGTTEIIDNTEQNLVAFRREVYLTIQSSLDFQEAAHKLLKMKVPKELEVNGLYTLSPTY</sequence>
<organism evidence="8 9">
    <name type="scientific">Strongylus vulgaris</name>
    <name type="common">Blood worm</name>
    <dbReference type="NCBI Taxonomy" id="40348"/>
    <lineage>
        <taxon>Eukaryota</taxon>
        <taxon>Metazoa</taxon>
        <taxon>Ecdysozoa</taxon>
        <taxon>Nematoda</taxon>
        <taxon>Chromadorea</taxon>
        <taxon>Rhabditida</taxon>
        <taxon>Rhabditina</taxon>
        <taxon>Rhabditomorpha</taxon>
        <taxon>Strongyloidea</taxon>
        <taxon>Strongylidae</taxon>
        <taxon>Strongylus</taxon>
    </lineage>
</organism>
<accession>A0A3P7M1M6</accession>
<dbReference type="EMBL" id="UYYB01137055">
    <property type="protein sequence ID" value="VDM85178.1"/>
    <property type="molecule type" value="Genomic_DNA"/>
</dbReference>
<dbReference type="InterPro" id="IPR050781">
    <property type="entry name" value="CWC22_splicing_factor"/>
</dbReference>
<keyword evidence="5" id="KW-0539">Nucleus</keyword>
<evidence type="ECO:0000256" key="6">
    <source>
        <dbReference type="SAM" id="MobiDB-lite"/>
    </source>
</evidence>
<feature type="compositionally biased region" description="Acidic residues" evidence="6">
    <location>
        <begin position="73"/>
        <end position="98"/>
    </location>
</feature>
<keyword evidence="4" id="KW-0508">mRNA splicing</keyword>
<evidence type="ECO:0000313" key="8">
    <source>
        <dbReference type="EMBL" id="VDM85178.1"/>
    </source>
</evidence>